<evidence type="ECO:0000313" key="1">
    <source>
        <dbReference type="EMBL" id="KAI0093303.1"/>
    </source>
</evidence>
<proteinExistence type="predicted"/>
<protein>
    <submittedName>
        <fullName evidence="1">Uncharacterized protein</fullName>
    </submittedName>
</protein>
<dbReference type="EMBL" id="MU274902">
    <property type="protein sequence ID" value="KAI0093303.1"/>
    <property type="molecule type" value="Genomic_DNA"/>
</dbReference>
<reference evidence="1" key="1">
    <citation type="journal article" date="2021" name="Environ. Microbiol.">
        <title>Gene family expansions and transcriptome signatures uncover fungal adaptations to wood decay.</title>
        <authorList>
            <person name="Hage H."/>
            <person name="Miyauchi S."/>
            <person name="Viragh M."/>
            <person name="Drula E."/>
            <person name="Min B."/>
            <person name="Chaduli D."/>
            <person name="Navarro D."/>
            <person name="Favel A."/>
            <person name="Norest M."/>
            <person name="Lesage-Meessen L."/>
            <person name="Balint B."/>
            <person name="Merenyi Z."/>
            <person name="de Eugenio L."/>
            <person name="Morin E."/>
            <person name="Martinez A.T."/>
            <person name="Baldrian P."/>
            <person name="Stursova M."/>
            <person name="Martinez M.J."/>
            <person name="Novotny C."/>
            <person name="Magnuson J.K."/>
            <person name="Spatafora J.W."/>
            <person name="Maurice S."/>
            <person name="Pangilinan J."/>
            <person name="Andreopoulos W."/>
            <person name="LaButti K."/>
            <person name="Hundley H."/>
            <person name="Na H."/>
            <person name="Kuo A."/>
            <person name="Barry K."/>
            <person name="Lipzen A."/>
            <person name="Henrissat B."/>
            <person name="Riley R."/>
            <person name="Ahrendt S."/>
            <person name="Nagy L.G."/>
            <person name="Grigoriev I.V."/>
            <person name="Martin F."/>
            <person name="Rosso M.N."/>
        </authorList>
    </citation>
    <scope>NUCLEOTIDE SEQUENCE</scope>
    <source>
        <strain evidence="1">CBS 384.51</strain>
    </source>
</reference>
<name>A0ACB8UG20_9APHY</name>
<sequence length="161" mass="17329">MCVETHCRYSHVNAVGYARKESYLNHPSAVRRPPAGCATSGAYPLAHILPSIMMCQETNAVASKLLLPKPNEHAVATSAHANSLTHIFEFSDLPGSCQLTISYNFHFGVLQGPVVADSVTNIMLTLLSKQVVPQTPVGVLHCTEAIRRIFGTADVDMPSAT</sequence>
<dbReference type="Proteomes" id="UP001055072">
    <property type="component" value="Unassembled WGS sequence"/>
</dbReference>
<accession>A0ACB8UG20</accession>
<gene>
    <name evidence="1" type="ORF">BDY19DRAFT_903066</name>
</gene>
<keyword evidence="2" id="KW-1185">Reference proteome</keyword>
<evidence type="ECO:0000313" key="2">
    <source>
        <dbReference type="Proteomes" id="UP001055072"/>
    </source>
</evidence>
<organism evidence="1 2">
    <name type="scientific">Irpex rosettiformis</name>
    <dbReference type="NCBI Taxonomy" id="378272"/>
    <lineage>
        <taxon>Eukaryota</taxon>
        <taxon>Fungi</taxon>
        <taxon>Dikarya</taxon>
        <taxon>Basidiomycota</taxon>
        <taxon>Agaricomycotina</taxon>
        <taxon>Agaricomycetes</taxon>
        <taxon>Polyporales</taxon>
        <taxon>Irpicaceae</taxon>
        <taxon>Irpex</taxon>
    </lineage>
</organism>
<comment type="caution">
    <text evidence="1">The sequence shown here is derived from an EMBL/GenBank/DDBJ whole genome shotgun (WGS) entry which is preliminary data.</text>
</comment>